<evidence type="ECO:0000313" key="1">
    <source>
        <dbReference type="EMBL" id="CCO11537.2"/>
    </source>
</evidence>
<accession>K8E4N9</accession>
<proteinExistence type="predicted"/>
<keyword evidence="2" id="KW-1185">Reference proteome</keyword>
<dbReference type="KEGG" id="cml:BN424_2096"/>
<gene>
    <name evidence="1" type="ORF">BN424_2096</name>
</gene>
<reference evidence="2" key="1">
    <citation type="journal article" date="2013" name="Genome Announc.">
        <title>Complete Chromosome Sequence of Carnobacterium maltaromaticum LMA 28.</title>
        <authorList>
            <person name="Cailliez-Grimal C."/>
            <person name="Chaillou S."/>
            <person name="Anba-Mondoloni J."/>
            <person name="Loux V."/>
            <person name="Afzal M.I."/>
            <person name="Rahman A."/>
            <person name="Kergourlay G."/>
            <person name="Champomier-Verges M.C."/>
            <person name="Zagorec M."/>
            <person name="Dalgaard P."/>
            <person name="Leisner J.J."/>
            <person name="Prevost H."/>
            <person name="Revol-Junelles A.M."/>
            <person name="Borges F."/>
        </authorList>
    </citation>
    <scope>NUCLEOTIDE SEQUENCE</scope>
    <source>
        <strain evidence="2">LMA28</strain>
    </source>
</reference>
<dbReference type="STRING" id="1234679.BN424_2096"/>
<dbReference type="Proteomes" id="UP000000212">
    <property type="component" value="Chromosome"/>
</dbReference>
<name>K8E4N9_CARML</name>
<dbReference type="AlphaFoldDB" id="K8E4N9"/>
<sequence>MKSENVDLIEFNFIKKIKIKIDRTFVRFSLAFFWHNDYDSFCETK</sequence>
<dbReference type="HOGENOM" id="CLU_3197586_0_0_9"/>
<evidence type="ECO:0000313" key="2">
    <source>
        <dbReference type="Proteomes" id="UP000000212"/>
    </source>
</evidence>
<dbReference type="EMBL" id="HE999757">
    <property type="protein sequence ID" value="CCO11537.2"/>
    <property type="molecule type" value="Genomic_DNA"/>
</dbReference>
<protein>
    <submittedName>
        <fullName evidence="1">Uncharacterized protein</fullName>
    </submittedName>
</protein>
<organism evidence="1 2">
    <name type="scientific">Carnobacterium maltaromaticum LMA28</name>
    <dbReference type="NCBI Taxonomy" id="1234679"/>
    <lineage>
        <taxon>Bacteria</taxon>
        <taxon>Bacillati</taxon>
        <taxon>Bacillota</taxon>
        <taxon>Bacilli</taxon>
        <taxon>Lactobacillales</taxon>
        <taxon>Carnobacteriaceae</taxon>
        <taxon>Carnobacterium</taxon>
    </lineage>
</organism>